<accession>A0A7G9YT49</accession>
<dbReference type="Gene3D" id="3.40.50.2000">
    <property type="entry name" value="Glycogen Phosphorylase B"/>
    <property type="match status" value="2"/>
</dbReference>
<organism evidence="1">
    <name type="scientific">Candidatus Methanophagaceae archaeon ANME-1 ERB6</name>
    <dbReference type="NCBI Taxonomy" id="2759912"/>
    <lineage>
        <taxon>Archaea</taxon>
        <taxon>Methanobacteriati</taxon>
        <taxon>Methanobacteriota</taxon>
        <taxon>Stenosarchaea group</taxon>
        <taxon>Methanomicrobia</taxon>
        <taxon>Candidatus Methanophagales</taxon>
        <taxon>Candidatus Methanophagaceae</taxon>
    </lineage>
</organism>
<reference evidence="1" key="1">
    <citation type="submission" date="2020-06" db="EMBL/GenBank/DDBJ databases">
        <title>Unique genomic features of the anaerobic methanotrophic archaea.</title>
        <authorList>
            <person name="Chadwick G.L."/>
            <person name="Skennerton C.T."/>
            <person name="Laso-Perez R."/>
            <person name="Leu A.O."/>
            <person name="Speth D.R."/>
            <person name="Yu H."/>
            <person name="Morgan-Lang C."/>
            <person name="Hatzenpichler R."/>
            <person name="Goudeau D."/>
            <person name="Malmstrom R."/>
            <person name="Brazelton W.J."/>
            <person name="Woyke T."/>
            <person name="Hallam S.J."/>
            <person name="Tyson G.W."/>
            <person name="Wegener G."/>
            <person name="Boetius A."/>
            <person name="Orphan V."/>
        </authorList>
    </citation>
    <scope>NUCLEOTIDE SEQUENCE</scope>
</reference>
<evidence type="ECO:0000313" key="1">
    <source>
        <dbReference type="EMBL" id="QNO51183.1"/>
    </source>
</evidence>
<dbReference type="AlphaFoldDB" id="A0A7G9YT49"/>
<sequence>MKIAMMSRWNATCGISAHAELVGKEWVKKHDLTVFAPTLESATDWHHNPIEKGDEEFVIRGYEQPESIGKTGWIDERLWKGDYDVLVIQGLELLPIPALLDVFPKIEAKKVLVWHVGMLPVYDRLYKLKFDAVVCFNSRFKKMLNEKYPEERIHIIPFPCRQVVKGDKKRAREELGIPREKTVLFSFGKEPLCEYMDYLWLVNELKEKYDLKYLVLRSYGDILPESEFLDARCCIPPYDEIYRYLHASDVFLWAKRETDYIVVSSTVCQCLGALTPIVAPDVRHVEQMDKEIIKYKNREDLKDKVIRLIEEEDFKKEVLKHAKQYVSENSAEKIAKKFIRMFEDILRS</sequence>
<evidence type="ECO:0008006" key="2">
    <source>
        <dbReference type="Google" id="ProtNLM"/>
    </source>
</evidence>
<dbReference type="EMBL" id="MT631462">
    <property type="protein sequence ID" value="QNO51183.1"/>
    <property type="molecule type" value="Genomic_DNA"/>
</dbReference>
<proteinExistence type="predicted"/>
<gene>
    <name evidence="1" type="ORF">NIPIMIJO_00023</name>
</gene>
<dbReference type="SUPFAM" id="SSF53756">
    <property type="entry name" value="UDP-Glycosyltransferase/glycogen phosphorylase"/>
    <property type="match status" value="1"/>
</dbReference>
<name>A0A7G9YT49_9EURY</name>
<protein>
    <recommendedName>
        <fullName evidence="2">Glycosyl transferase family 1 domain-containing protein</fullName>
    </recommendedName>
</protein>